<feature type="active site" description="Proton acceptor" evidence="4">
    <location>
        <position position="203"/>
    </location>
</feature>
<dbReference type="PROSITE" id="PS51683">
    <property type="entry name" value="SAM_OMT_II"/>
    <property type="match status" value="1"/>
</dbReference>
<dbReference type="InterPro" id="IPR001077">
    <property type="entry name" value="COMT_C"/>
</dbReference>
<dbReference type="PIRSF" id="PIRSF005739">
    <property type="entry name" value="O-mtase"/>
    <property type="match status" value="1"/>
</dbReference>
<keyword evidence="3" id="KW-0949">S-adenosyl-L-methionine</keyword>
<sequence>MRILSAMRIFNEMGENAWSSTPAAKAFVDGSPLGQALLHFHDVHGSVLVKLPEYFRQNGFSNPSNASAGPFQYAFGTDLHHFDWLKQNPRQLKAFNSLMTAQRRDKGEDWFNYFPVEERLASNRTADKESPLLVDVGGGLGTDLTAFRTKYPHIDGRLILQDLPEVIAGTKDLGAGIEPMGHDFFTPQTVAGARAYYLRTILHDWPDKEAKLILQNILQAMAPDSILLLNEYVLPDSGVPLFPGQLDLSMMAMFSSLERTKRQWEDLLNSAGFEVLKIWAPQVMDVGHASLIEARPKHMS</sequence>
<feature type="domain" description="O-methyltransferase C-terminal" evidence="5">
    <location>
        <begin position="70"/>
        <end position="274"/>
    </location>
</feature>
<dbReference type="EMBL" id="JASNWA010000006">
    <property type="protein sequence ID" value="KAK3174535.1"/>
    <property type="molecule type" value="Genomic_DNA"/>
</dbReference>
<keyword evidence="2" id="KW-0808">Transferase</keyword>
<dbReference type="Gene3D" id="3.40.50.150">
    <property type="entry name" value="Vaccinia Virus protein VP39"/>
    <property type="match status" value="1"/>
</dbReference>
<organism evidence="6 7">
    <name type="scientific">Lepraria neglecta</name>
    <dbReference type="NCBI Taxonomy" id="209136"/>
    <lineage>
        <taxon>Eukaryota</taxon>
        <taxon>Fungi</taxon>
        <taxon>Dikarya</taxon>
        <taxon>Ascomycota</taxon>
        <taxon>Pezizomycotina</taxon>
        <taxon>Lecanoromycetes</taxon>
        <taxon>OSLEUM clade</taxon>
        <taxon>Lecanoromycetidae</taxon>
        <taxon>Lecanorales</taxon>
        <taxon>Lecanorineae</taxon>
        <taxon>Stereocaulaceae</taxon>
        <taxon>Lepraria</taxon>
    </lineage>
</organism>
<evidence type="ECO:0000313" key="6">
    <source>
        <dbReference type="EMBL" id="KAK3174535.1"/>
    </source>
</evidence>
<dbReference type="InterPro" id="IPR016461">
    <property type="entry name" value="COMT-like"/>
</dbReference>
<comment type="caution">
    <text evidence="6">The sequence shown here is derived from an EMBL/GenBank/DDBJ whole genome shotgun (WGS) entry which is preliminary data.</text>
</comment>
<dbReference type="GO" id="GO:0008171">
    <property type="term" value="F:O-methyltransferase activity"/>
    <property type="evidence" value="ECO:0007669"/>
    <property type="project" value="InterPro"/>
</dbReference>
<name>A0AAD9ZAC8_9LECA</name>
<dbReference type="Proteomes" id="UP001276659">
    <property type="component" value="Unassembled WGS sequence"/>
</dbReference>
<evidence type="ECO:0000256" key="2">
    <source>
        <dbReference type="ARBA" id="ARBA00022679"/>
    </source>
</evidence>
<keyword evidence="1" id="KW-0489">Methyltransferase</keyword>
<dbReference type="Pfam" id="PF00891">
    <property type="entry name" value="Methyltransf_2"/>
    <property type="match status" value="1"/>
</dbReference>
<dbReference type="AlphaFoldDB" id="A0AAD9ZAC8"/>
<evidence type="ECO:0000259" key="5">
    <source>
        <dbReference type="Pfam" id="PF00891"/>
    </source>
</evidence>
<dbReference type="PANTHER" id="PTHR43712">
    <property type="entry name" value="PUTATIVE (AFU_ORTHOLOGUE AFUA_4G14580)-RELATED"/>
    <property type="match status" value="1"/>
</dbReference>
<accession>A0AAD9ZAC8</accession>
<evidence type="ECO:0000256" key="1">
    <source>
        <dbReference type="ARBA" id="ARBA00022603"/>
    </source>
</evidence>
<evidence type="ECO:0000256" key="4">
    <source>
        <dbReference type="PIRSR" id="PIRSR005739-1"/>
    </source>
</evidence>
<reference evidence="6" key="1">
    <citation type="submission" date="2022-11" db="EMBL/GenBank/DDBJ databases">
        <title>Chromosomal genome sequence assembly and mating type (MAT) locus characterization of the leprose asexual lichenized fungus Lepraria neglecta (Nyl.) Erichsen.</title>
        <authorList>
            <person name="Allen J.L."/>
            <person name="Pfeffer B."/>
        </authorList>
    </citation>
    <scope>NUCLEOTIDE SEQUENCE</scope>
    <source>
        <strain evidence="6">Allen 5258</strain>
    </source>
</reference>
<keyword evidence="7" id="KW-1185">Reference proteome</keyword>
<dbReference type="GO" id="GO:0032259">
    <property type="term" value="P:methylation"/>
    <property type="evidence" value="ECO:0007669"/>
    <property type="project" value="UniProtKB-KW"/>
</dbReference>
<dbReference type="InterPro" id="IPR029063">
    <property type="entry name" value="SAM-dependent_MTases_sf"/>
</dbReference>
<proteinExistence type="predicted"/>
<dbReference type="SUPFAM" id="SSF53335">
    <property type="entry name" value="S-adenosyl-L-methionine-dependent methyltransferases"/>
    <property type="match status" value="1"/>
</dbReference>
<protein>
    <recommendedName>
        <fullName evidence="5">O-methyltransferase C-terminal domain-containing protein</fullName>
    </recommendedName>
</protein>
<evidence type="ECO:0000256" key="3">
    <source>
        <dbReference type="ARBA" id="ARBA00022691"/>
    </source>
</evidence>
<dbReference type="PANTHER" id="PTHR43712:SF11">
    <property type="entry name" value="O-METHYLTRANSFERASE (AFU_ORTHOLOGUE AFUA_2G17820)-RELATED"/>
    <property type="match status" value="1"/>
</dbReference>
<gene>
    <name evidence="6" type="ORF">OEA41_001781</name>
</gene>
<evidence type="ECO:0000313" key="7">
    <source>
        <dbReference type="Proteomes" id="UP001276659"/>
    </source>
</evidence>